<protein>
    <submittedName>
        <fullName evidence="14">Putative beta-secretase 1</fullName>
    </submittedName>
</protein>
<name>A0A2G8KS00_STIJA</name>
<evidence type="ECO:0000313" key="15">
    <source>
        <dbReference type="Proteomes" id="UP000230750"/>
    </source>
</evidence>
<accession>A0A2G8KS00</accession>
<dbReference type="GO" id="GO:0005886">
    <property type="term" value="C:plasma membrane"/>
    <property type="evidence" value="ECO:0007669"/>
    <property type="project" value="TreeGrafter"/>
</dbReference>
<evidence type="ECO:0000256" key="5">
    <source>
        <dbReference type="ARBA" id="ARBA00022729"/>
    </source>
</evidence>
<gene>
    <name evidence="14" type="ORF">BSL78_12354</name>
</gene>
<dbReference type="PROSITE" id="PS51767">
    <property type="entry name" value="PEPTIDASE_A1"/>
    <property type="match status" value="1"/>
</dbReference>
<dbReference type="Pfam" id="PF00026">
    <property type="entry name" value="Asp"/>
    <property type="match status" value="2"/>
</dbReference>
<proteinExistence type="inferred from homology"/>
<keyword evidence="4 12" id="KW-0812">Transmembrane</keyword>
<keyword evidence="10" id="KW-0865">Zymogen</keyword>
<dbReference type="InterPro" id="IPR001461">
    <property type="entry name" value="Aspartic_peptidase_A1"/>
</dbReference>
<dbReference type="InterPro" id="IPR009119">
    <property type="entry name" value="BACE"/>
</dbReference>
<dbReference type="SUPFAM" id="SSF50630">
    <property type="entry name" value="Acid proteases"/>
    <property type="match status" value="2"/>
</dbReference>
<dbReference type="GO" id="GO:0005802">
    <property type="term" value="C:trans-Golgi network"/>
    <property type="evidence" value="ECO:0007669"/>
    <property type="project" value="TreeGrafter"/>
</dbReference>
<dbReference type="Proteomes" id="UP000230750">
    <property type="component" value="Unassembled WGS sequence"/>
</dbReference>
<dbReference type="PRINTS" id="PR00792">
    <property type="entry name" value="PEPSIN"/>
</dbReference>
<sequence length="593" mass="66332">MIANHSNTGGFLYYWKLLSCQTIAMQLLISTLLVLTLSALIVDGKMYSLKLRRTEEYSYEEVIMGEQIISQRGDLKGNPGNGYSVDIDIGTPKQRLNVLVDTGSSNFAIAAAPNPILTTYFKFNESSTYKSLNKDIDVRYTVGSWSGFGKDVMRLPGGPDVRFSGNIASILESDQFFINGSYWQGILGLGYAAIARPDSSVEPFFDSLVNQTDIPNIFTMQLCGIDEDAPKEGNKTKLITVEPETPLNDEDMSGLERLNDGSVIVEVFQTLRLMRSETPLNDEDMSGLERLNDGSVIVEVFQTLRLMTIGGIDDTLYKGKIFYTPLREKWFYEVVITNIKIDNQSLGMDCKEYNFDKTFVDSGTTKLRLPVRVFNEVVETIKERVSPEFLKGDEIPEDFWSGGTLLCREKFLGTNIWDHFPSLTMSLAGMVAGEEFELLIPAKQYLRLVESKDEEDGCYKFGIAISESGTVIGVTAMEGFYVVFDRQNEKIGFAVSSCAKRQCLDKPACTLEAPDILGIQETDASDCGFDRGSGRASAMEIVGYIMLTICILCFTPVVIMYIHLKCQRHCQSEADYTRQHNELSSTELEDEEE</sequence>
<evidence type="ECO:0000256" key="4">
    <source>
        <dbReference type="ARBA" id="ARBA00022692"/>
    </source>
</evidence>
<keyword evidence="15" id="KW-1185">Reference proteome</keyword>
<dbReference type="PANTHER" id="PTHR47965:SF12">
    <property type="entry name" value="ASPARTIC PROTEINASE 3-RELATED"/>
    <property type="match status" value="1"/>
</dbReference>
<dbReference type="OrthoDB" id="2747330at2759"/>
<dbReference type="STRING" id="307972.A0A2G8KS00"/>
<keyword evidence="5" id="KW-0732">Signal</keyword>
<evidence type="ECO:0000256" key="11">
    <source>
        <dbReference type="RuleBase" id="RU000454"/>
    </source>
</evidence>
<keyword evidence="7 11" id="KW-0378">Hydrolase</keyword>
<evidence type="ECO:0000256" key="9">
    <source>
        <dbReference type="ARBA" id="ARBA00023136"/>
    </source>
</evidence>
<comment type="similarity">
    <text evidence="2 11">Belongs to the peptidase A1 family.</text>
</comment>
<dbReference type="PANTHER" id="PTHR47965">
    <property type="entry name" value="ASPARTYL PROTEASE-RELATED"/>
    <property type="match status" value="1"/>
</dbReference>
<feature type="transmembrane region" description="Helical" evidence="12">
    <location>
        <begin position="541"/>
        <end position="564"/>
    </location>
</feature>
<reference evidence="14 15" key="1">
    <citation type="journal article" date="2017" name="PLoS Biol.">
        <title>The sea cucumber genome provides insights into morphological evolution and visceral regeneration.</title>
        <authorList>
            <person name="Zhang X."/>
            <person name="Sun L."/>
            <person name="Yuan J."/>
            <person name="Sun Y."/>
            <person name="Gao Y."/>
            <person name="Zhang L."/>
            <person name="Li S."/>
            <person name="Dai H."/>
            <person name="Hamel J.F."/>
            <person name="Liu C."/>
            <person name="Yu Y."/>
            <person name="Liu S."/>
            <person name="Lin W."/>
            <person name="Guo K."/>
            <person name="Jin S."/>
            <person name="Xu P."/>
            <person name="Storey K.B."/>
            <person name="Huan P."/>
            <person name="Zhang T."/>
            <person name="Zhou Y."/>
            <person name="Zhang J."/>
            <person name="Lin C."/>
            <person name="Li X."/>
            <person name="Xing L."/>
            <person name="Huo D."/>
            <person name="Sun M."/>
            <person name="Wang L."/>
            <person name="Mercier A."/>
            <person name="Li F."/>
            <person name="Yang H."/>
            <person name="Xiang J."/>
        </authorList>
    </citation>
    <scope>NUCLEOTIDE SEQUENCE [LARGE SCALE GENOMIC DNA]</scope>
    <source>
        <strain evidence="14">Shaxun</strain>
        <tissue evidence="14">Muscle</tissue>
    </source>
</reference>
<keyword evidence="3 11" id="KW-0645">Protease</keyword>
<feature type="transmembrane region" description="Helical" evidence="12">
    <location>
        <begin position="23"/>
        <end position="42"/>
    </location>
</feature>
<dbReference type="InterPro" id="IPR001969">
    <property type="entry name" value="Aspartic_peptidase_AS"/>
</dbReference>
<dbReference type="InterPro" id="IPR033121">
    <property type="entry name" value="PEPTIDASE_A1"/>
</dbReference>
<dbReference type="GO" id="GO:0005768">
    <property type="term" value="C:endosome"/>
    <property type="evidence" value="ECO:0007669"/>
    <property type="project" value="TreeGrafter"/>
</dbReference>
<comment type="subcellular location">
    <subcellularLocation>
        <location evidence="1">Membrane</location>
        <topology evidence="1">Single-pass type I membrane protein</topology>
    </subcellularLocation>
</comment>
<dbReference type="GO" id="GO:0004190">
    <property type="term" value="F:aspartic-type endopeptidase activity"/>
    <property type="evidence" value="ECO:0007669"/>
    <property type="project" value="UniProtKB-KW"/>
</dbReference>
<dbReference type="Gene3D" id="2.40.70.10">
    <property type="entry name" value="Acid Proteases"/>
    <property type="match status" value="2"/>
</dbReference>
<keyword evidence="8 12" id="KW-1133">Transmembrane helix</keyword>
<evidence type="ECO:0000256" key="7">
    <source>
        <dbReference type="ARBA" id="ARBA00022801"/>
    </source>
</evidence>
<evidence type="ECO:0000313" key="14">
    <source>
        <dbReference type="EMBL" id="PIK50768.1"/>
    </source>
</evidence>
<dbReference type="PROSITE" id="PS00141">
    <property type="entry name" value="ASP_PROTEASE"/>
    <property type="match status" value="1"/>
</dbReference>
<organism evidence="14 15">
    <name type="scientific">Stichopus japonicus</name>
    <name type="common">Sea cucumber</name>
    <dbReference type="NCBI Taxonomy" id="307972"/>
    <lineage>
        <taxon>Eukaryota</taxon>
        <taxon>Metazoa</taxon>
        <taxon>Echinodermata</taxon>
        <taxon>Eleutherozoa</taxon>
        <taxon>Echinozoa</taxon>
        <taxon>Holothuroidea</taxon>
        <taxon>Aspidochirotacea</taxon>
        <taxon>Aspidochirotida</taxon>
        <taxon>Stichopodidae</taxon>
        <taxon>Apostichopus</taxon>
    </lineage>
</organism>
<dbReference type="FunFam" id="2.40.70.10:FF:000007">
    <property type="entry name" value="Beta-secretase 1"/>
    <property type="match status" value="1"/>
</dbReference>
<feature type="domain" description="Peptidase A1" evidence="13">
    <location>
        <begin position="83"/>
        <end position="494"/>
    </location>
</feature>
<evidence type="ECO:0000256" key="2">
    <source>
        <dbReference type="ARBA" id="ARBA00007447"/>
    </source>
</evidence>
<dbReference type="GO" id="GO:0006509">
    <property type="term" value="P:membrane protein ectodomain proteolysis"/>
    <property type="evidence" value="ECO:0007669"/>
    <property type="project" value="TreeGrafter"/>
</dbReference>
<dbReference type="PRINTS" id="PR01815">
    <property type="entry name" value="BACEFAMILY"/>
</dbReference>
<evidence type="ECO:0000256" key="12">
    <source>
        <dbReference type="SAM" id="Phobius"/>
    </source>
</evidence>
<dbReference type="InterPro" id="IPR021109">
    <property type="entry name" value="Peptidase_aspartic_dom_sf"/>
</dbReference>
<evidence type="ECO:0000259" key="13">
    <source>
        <dbReference type="PROSITE" id="PS51767"/>
    </source>
</evidence>
<evidence type="ECO:0000256" key="8">
    <source>
        <dbReference type="ARBA" id="ARBA00022989"/>
    </source>
</evidence>
<dbReference type="GO" id="GO:0050435">
    <property type="term" value="P:amyloid-beta metabolic process"/>
    <property type="evidence" value="ECO:0007669"/>
    <property type="project" value="TreeGrafter"/>
</dbReference>
<evidence type="ECO:0000256" key="10">
    <source>
        <dbReference type="ARBA" id="ARBA00023145"/>
    </source>
</evidence>
<comment type="caution">
    <text evidence="14">The sequence shown here is derived from an EMBL/GenBank/DDBJ whole genome shotgun (WGS) entry which is preliminary data.</text>
</comment>
<evidence type="ECO:0000256" key="6">
    <source>
        <dbReference type="ARBA" id="ARBA00022750"/>
    </source>
</evidence>
<keyword evidence="6 11" id="KW-0064">Aspartyl protease</keyword>
<keyword evidence="9 12" id="KW-0472">Membrane</keyword>
<evidence type="ECO:0000256" key="1">
    <source>
        <dbReference type="ARBA" id="ARBA00004479"/>
    </source>
</evidence>
<dbReference type="AlphaFoldDB" id="A0A2G8KS00"/>
<evidence type="ECO:0000256" key="3">
    <source>
        <dbReference type="ARBA" id="ARBA00022670"/>
    </source>
</evidence>
<dbReference type="EMBL" id="MRZV01000405">
    <property type="protein sequence ID" value="PIK50768.1"/>
    <property type="molecule type" value="Genomic_DNA"/>
</dbReference>